<dbReference type="Pfam" id="PF18758">
    <property type="entry name" value="KDZ"/>
    <property type="match status" value="1"/>
</dbReference>
<evidence type="ECO:0000259" key="4">
    <source>
        <dbReference type="PROSITE" id="PS50600"/>
    </source>
</evidence>
<dbReference type="PANTHER" id="PTHR33096">
    <property type="entry name" value="CXC2 DOMAIN-CONTAINING PROTEIN"/>
    <property type="match status" value="1"/>
</dbReference>
<dbReference type="STRING" id="436010.A0A167W482"/>
<dbReference type="PANTHER" id="PTHR33096:SF1">
    <property type="entry name" value="CXC1-LIKE CYSTEINE CLUSTER ASSOCIATED WITH KDZ TRANSPOSASES DOMAIN-CONTAINING PROTEIN"/>
    <property type="match status" value="1"/>
</dbReference>
<feature type="non-terminal residue" evidence="5">
    <location>
        <position position="1"/>
    </location>
</feature>
<dbReference type="Gene3D" id="3.40.395.10">
    <property type="entry name" value="Adenoviral Proteinase, Chain A"/>
    <property type="match status" value="1"/>
</dbReference>
<dbReference type="GO" id="GO:0019783">
    <property type="term" value="F:ubiquitin-like protein peptidase activity"/>
    <property type="evidence" value="ECO:0007669"/>
    <property type="project" value="UniProtKB-ARBA"/>
</dbReference>
<evidence type="ECO:0000313" key="6">
    <source>
        <dbReference type="Proteomes" id="UP000076532"/>
    </source>
</evidence>
<dbReference type="InterPro" id="IPR003653">
    <property type="entry name" value="Peptidase_C48_C"/>
</dbReference>
<accession>A0A167W482</accession>
<keyword evidence="2" id="KW-0645">Protease</keyword>
<name>A0A167W482_9AGAM</name>
<dbReference type="Pfam" id="PF02902">
    <property type="entry name" value="Peptidase_C48"/>
    <property type="match status" value="1"/>
</dbReference>
<protein>
    <recommendedName>
        <fullName evidence="4">Ubiquitin-like protease family profile domain-containing protein</fullName>
    </recommendedName>
</protein>
<dbReference type="SUPFAM" id="SSF54001">
    <property type="entry name" value="Cysteine proteinases"/>
    <property type="match status" value="1"/>
</dbReference>
<dbReference type="GO" id="GO:0006508">
    <property type="term" value="P:proteolysis"/>
    <property type="evidence" value="ECO:0007669"/>
    <property type="project" value="UniProtKB-KW"/>
</dbReference>
<evidence type="ECO:0000256" key="1">
    <source>
        <dbReference type="ARBA" id="ARBA00005234"/>
    </source>
</evidence>
<evidence type="ECO:0000256" key="2">
    <source>
        <dbReference type="ARBA" id="ARBA00022670"/>
    </source>
</evidence>
<dbReference type="EMBL" id="KV417824">
    <property type="protein sequence ID" value="KZP05678.1"/>
    <property type="molecule type" value="Genomic_DNA"/>
</dbReference>
<sequence>APQHPKIAVSLELLGLYRAMFERSCDTVNALANVLHTFYTRRGFHVLDDKTEQRVLDPYRRPLTSAVQWHDALQIEIQHRLDTALINCDALLKDSREAARAEVQPNGPTLARGEADRQLQKLCPACFGASRWGRDLDEGGDVHMALDGNFHHRHQASSGDGPHFHDAVQILPKSQVDGVGQRIDAVRKRPPRKYRPRVPEEVIQECQDSHTAADGRKAKTDMGHFDDTGLMAMVCRHDVPLFVANIDTPGEQQKFGVTLIEHVLTLLPPEATCVFIIDVGCVFDVSFNKYEIIPDSDLKRIKFCTAAMHAYAHQWSCQLKYNPRLQKGMGLSDGEGVERLWSRLHRLIGVTRTMGRRRRLWIIDRFLASIAQDHREELGQWIRRKLNGAKGIVQETKRVQKIITACAVDEDVLRDEWENQVEVQTSICAHAPTRLKKEVDAVLSLQTKIGCLEKTIEDTRGCLSLLGAPPKQVKMCLGALTDSHTVLLAQVESLYSSLNIQDKFPELTGVDVEFVHTLLLARDMKINIRKRAIGSFMEWEKLDQAAGGKHQALGATKIHQKTRQAITKRTPALQRSIHTYNKYCAKLSDLHDPSWNIPVPDPLPTDLALLRDDSSLMEDVWISRTHEQAPRWLDDANVRDGMRALHKRDRCLEERRRLGLEGDNMCDQLGRELAEAELSICMPQYQTLHPLLQEHHTQLRLLLPQWTTIIQSDIRIKSAVANAADIASRILGIESTPTLDWMPTVIAQSPDLAHRDIMACDTNIMFSDTDLLSTESAQEHVYAEDNGEGFIVEDTLEDLPADAADAIPALVNIQPRFLPASGMRSRISYAVEDMARFVSPTAMLNDECINGGALVLQSHFIREFGSSDVAILNTHDLVRVRYGATDDDLWRGTKRSEYWSKATWVLPIHRKDPLHWVLCVIHPARKQLHLIDSFADRGGWFSDIKVIMKLIVRLSVIAHAKGYTVPQDSFHGWIANPLMVRGVQSNDYDCGVWTLAGIWAVLKGFDVTSHTEDSISCVRSCILLGILSIQTDR</sequence>
<gene>
    <name evidence="5" type="ORF">FIBSPDRAFT_765555</name>
</gene>
<dbReference type="AlphaFoldDB" id="A0A167W482"/>
<dbReference type="GO" id="GO:0008234">
    <property type="term" value="F:cysteine-type peptidase activity"/>
    <property type="evidence" value="ECO:0007669"/>
    <property type="project" value="InterPro"/>
</dbReference>
<dbReference type="Proteomes" id="UP000076532">
    <property type="component" value="Unassembled WGS sequence"/>
</dbReference>
<dbReference type="PROSITE" id="PS50600">
    <property type="entry name" value="ULP_PROTEASE"/>
    <property type="match status" value="1"/>
</dbReference>
<comment type="similarity">
    <text evidence="1">Belongs to the peptidase C48 family.</text>
</comment>
<keyword evidence="3" id="KW-0378">Hydrolase</keyword>
<dbReference type="InterPro" id="IPR040521">
    <property type="entry name" value="KDZ"/>
</dbReference>
<reference evidence="5 6" key="1">
    <citation type="journal article" date="2016" name="Mol. Biol. Evol.">
        <title>Comparative Genomics of Early-Diverging Mushroom-Forming Fungi Provides Insights into the Origins of Lignocellulose Decay Capabilities.</title>
        <authorList>
            <person name="Nagy L.G."/>
            <person name="Riley R."/>
            <person name="Tritt A."/>
            <person name="Adam C."/>
            <person name="Daum C."/>
            <person name="Floudas D."/>
            <person name="Sun H."/>
            <person name="Yadav J.S."/>
            <person name="Pangilinan J."/>
            <person name="Larsson K.H."/>
            <person name="Matsuura K."/>
            <person name="Barry K."/>
            <person name="Labutti K."/>
            <person name="Kuo R."/>
            <person name="Ohm R.A."/>
            <person name="Bhattacharya S.S."/>
            <person name="Shirouzu T."/>
            <person name="Yoshinaga Y."/>
            <person name="Martin F.M."/>
            <person name="Grigoriev I.V."/>
            <person name="Hibbett D.S."/>
        </authorList>
    </citation>
    <scope>NUCLEOTIDE SEQUENCE [LARGE SCALE GENOMIC DNA]</scope>
    <source>
        <strain evidence="5 6">CBS 109695</strain>
    </source>
</reference>
<keyword evidence="6" id="KW-1185">Reference proteome</keyword>
<evidence type="ECO:0000313" key="5">
    <source>
        <dbReference type="EMBL" id="KZP05678.1"/>
    </source>
</evidence>
<feature type="domain" description="Ubiquitin-like protease family profile" evidence="4">
    <location>
        <begin position="827"/>
        <end position="1001"/>
    </location>
</feature>
<proteinExistence type="inferred from homology"/>
<dbReference type="OrthoDB" id="3253684at2759"/>
<dbReference type="InterPro" id="IPR038765">
    <property type="entry name" value="Papain-like_cys_pep_sf"/>
</dbReference>
<evidence type="ECO:0000256" key="3">
    <source>
        <dbReference type="ARBA" id="ARBA00022801"/>
    </source>
</evidence>
<organism evidence="5 6">
    <name type="scientific">Athelia psychrophila</name>
    <dbReference type="NCBI Taxonomy" id="1759441"/>
    <lineage>
        <taxon>Eukaryota</taxon>
        <taxon>Fungi</taxon>
        <taxon>Dikarya</taxon>
        <taxon>Basidiomycota</taxon>
        <taxon>Agaricomycotina</taxon>
        <taxon>Agaricomycetes</taxon>
        <taxon>Agaricomycetidae</taxon>
        <taxon>Atheliales</taxon>
        <taxon>Atheliaceae</taxon>
        <taxon>Athelia</taxon>
    </lineage>
</organism>